<dbReference type="EMBL" id="CP114006">
    <property type="protein sequence ID" value="WAN63564.1"/>
    <property type="molecule type" value="Genomic_DNA"/>
</dbReference>
<organism evidence="1 2">
    <name type="scientific">Candidatus Phytoplasma rubi</name>
    <dbReference type="NCBI Taxonomy" id="399025"/>
    <lineage>
        <taxon>Bacteria</taxon>
        <taxon>Bacillati</taxon>
        <taxon>Mycoplasmatota</taxon>
        <taxon>Mollicutes</taxon>
        <taxon>Acholeplasmatales</taxon>
        <taxon>Acholeplasmataceae</taxon>
        <taxon>Candidatus Phytoplasma</taxon>
        <taxon>16SrV (Elm yellows group)</taxon>
    </lineage>
</organism>
<reference evidence="1 2" key="1">
    <citation type="journal article" date="2023" name="Microbiol. Resour. Announc.">
        <title>Complete Genome of 'Candidatus Phytoplasma rubi' RS, a Phytopathogenic Bacterium Associated with Rubus Stunt Disease.</title>
        <authorList>
            <person name="Duckeck D."/>
            <person name="Zubert C."/>
            <person name="Bohm J.W."/>
            <person name="Carminati G."/>
            <person name="Schneider B."/>
            <person name="Kube M."/>
        </authorList>
    </citation>
    <scope>NUCLEOTIDE SEQUENCE [LARGE SCALE GENOMIC DNA]</scope>
    <source>
        <strain evidence="1 2">RS</strain>
    </source>
</reference>
<evidence type="ECO:0000313" key="2">
    <source>
        <dbReference type="Proteomes" id="UP001164727"/>
    </source>
</evidence>
<dbReference type="Proteomes" id="UP001164727">
    <property type="component" value="Chromosome"/>
</dbReference>
<gene>
    <name evidence="1" type="ORF">RS022_07390</name>
</gene>
<accession>A0ABY7BSG2</accession>
<sequence>MYPKLNHFIFNYFLIFLKNLIFFLLENKEINNEKIKEEIDKLNKQIKHLLFYKVVNFKFPFSLDKEDLLLTTYQLLLKKIITVRINC</sequence>
<protein>
    <submittedName>
        <fullName evidence="1">Uncharacterized protein</fullName>
    </submittedName>
</protein>
<proteinExistence type="predicted"/>
<evidence type="ECO:0000313" key="1">
    <source>
        <dbReference type="EMBL" id="WAN63564.1"/>
    </source>
</evidence>
<name>A0ABY7BSG2_9MOLU</name>
<keyword evidence="2" id="KW-1185">Reference proteome</keyword>